<dbReference type="PROSITE" id="PS51898">
    <property type="entry name" value="TYR_RECOMBINASE"/>
    <property type="match status" value="1"/>
</dbReference>
<dbReference type="EMBL" id="RZGX01000016">
    <property type="protein sequence ID" value="RUR21506.1"/>
    <property type="molecule type" value="Genomic_DNA"/>
</dbReference>
<accession>A0A317U082</accession>
<sequence>MVRFTDTYIKNLKSSDKRIELFEGDGFGIFVYPTGTKTWVYRYKIDGKKDHITIGNYPSVSLADAKRQFMDLREIKRSGSNPKKIMITQKEERFTVKDLVTNWFDNYIKRHRKCPEQIEQLIKADIIPMLGNIEVEELKTKDITWSLDKIVNRGSPVHANKVLSALKQAFNYAVSRGELTVNQAANIRARDIGGVEKPRERHLTLDEIKQLWQFLNNGKHGVSLQITNAIKILLLTGVRTGELRIAKWKEFDFENSLWTIPAANTKTGITMRVHLTEPVKSLFLELYHCNIGDYVISGADGINPISDRALPKAVNRLQERVGIEKWTAHDLRRTFATQLGETLNIDPVVIEKCLGHKMPKIMATYNKNEMLPQRKDALEKWSDYIMNLVSENVVL</sequence>
<dbReference type="SUPFAM" id="SSF56349">
    <property type="entry name" value="DNA breaking-rejoining enzymes"/>
    <property type="match status" value="1"/>
</dbReference>
<dbReference type="InterPro" id="IPR050808">
    <property type="entry name" value="Phage_Integrase"/>
</dbReference>
<evidence type="ECO:0000256" key="3">
    <source>
        <dbReference type="ARBA" id="ARBA00023125"/>
    </source>
</evidence>
<dbReference type="GO" id="GO:0003677">
    <property type="term" value="F:DNA binding"/>
    <property type="evidence" value="ECO:0007669"/>
    <property type="project" value="UniProtKB-UniRule"/>
</dbReference>
<evidence type="ECO:0000256" key="1">
    <source>
        <dbReference type="ARBA" id="ARBA00008857"/>
    </source>
</evidence>
<dbReference type="InterPro" id="IPR002104">
    <property type="entry name" value="Integrase_catalytic"/>
</dbReference>
<evidence type="ECO:0000259" key="7">
    <source>
        <dbReference type="PROSITE" id="PS51900"/>
    </source>
</evidence>
<evidence type="ECO:0000313" key="11">
    <source>
        <dbReference type="Proteomes" id="UP000247152"/>
    </source>
</evidence>
<feature type="domain" description="Tyr recombinase" evidence="6">
    <location>
        <begin position="198"/>
        <end position="380"/>
    </location>
</feature>
<dbReference type="GO" id="GO:0015074">
    <property type="term" value="P:DNA integration"/>
    <property type="evidence" value="ECO:0007669"/>
    <property type="project" value="UniProtKB-KW"/>
</dbReference>
<dbReference type="InterPro" id="IPR038488">
    <property type="entry name" value="Integrase_DNA-bd_sf"/>
</dbReference>
<proteinExistence type="inferred from homology"/>
<dbReference type="Pfam" id="PF00589">
    <property type="entry name" value="Phage_integrase"/>
    <property type="match status" value="1"/>
</dbReference>
<dbReference type="OrthoDB" id="9795573at2"/>
<dbReference type="InterPro" id="IPR011010">
    <property type="entry name" value="DNA_brk_join_enz"/>
</dbReference>
<protein>
    <submittedName>
        <fullName evidence="8 10">Integrase</fullName>
    </submittedName>
</protein>
<dbReference type="PROSITE" id="PS51900">
    <property type="entry name" value="CB"/>
    <property type="match status" value="1"/>
</dbReference>
<dbReference type="Gene3D" id="1.10.150.130">
    <property type="match status" value="1"/>
</dbReference>
<evidence type="ECO:0000313" key="12">
    <source>
        <dbReference type="Proteomes" id="UP000287374"/>
    </source>
</evidence>
<comment type="similarity">
    <text evidence="1">Belongs to the 'phage' integrase family.</text>
</comment>
<name>A0A317U082_9GAMM</name>
<feature type="domain" description="Core-binding (CB)" evidence="7">
    <location>
        <begin position="98"/>
        <end position="174"/>
    </location>
</feature>
<evidence type="ECO:0000256" key="5">
    <source>
        <dbReference type="PROSITE-ProRule" id="PRU01248"/>
    </source>
</evidence>
<dbReference type="Gene3D" id="3.30.160.390">
    <property type="entry name" value="Integrase, DNA-binding domain"/>
    <property type="match status" value="1"/>
</dbReference>
<reference evidence="10 12" key="2">
    <citation type="submission" date="2018-12" db="EMBL/GenBank/DDBJ databases">
        <title>Legionella sp,whole genome shotgun sequence.</title>
        <authorList>
            <person name="Wu H."/>
        </authorList>
    </citation>
    <scope>NUCLEOTIDE SEQUENCE [LARGE SCALE GENOMIC DNA]</scope>
    <source>
        <strain evidence="12">km489</strain>
        <strain evidence="10">Km489</strain>
    </source>
</reference>
<dbReference type="Proteomes" id="UP000287374">
    <property type="component" value="Unassembled WGS sequence"/>
</dbReference>
<dbReference type="GO" id="GO:0006310">
    <property type="term" value="P:DNA recombination"/>
    <property type="evidence" value="ECO:0007669"/>
    <property type="project" value="UniProtKB-KW"/>
</dbReference>
<evidence type="ECO:0000313" key="8">
    <source>
        <dbReference type="EMBL" id="PWY54615.1"/>
    </source>
</evidence>
<reference evidence="8 11" key="1">
    <citation type="submission" date="2018-05" db="EMBL/GenBank/DDBJ databases">
        <title>Legionella qingyii sp.nov., whole genome shotgun sequence.</title>
        <authorList>
            <person name="Wu H."/>
            <person name="Zhu Q."/>
            <person name="Hu C."/>
        </authorList>
    </citation>
    <scope>NUCLEOTIDE SEQUENCE [LARGE SCALE GENOMIC DNA]</scope>
    <source>
        <strain evidence="8 11">HEB18</strain>
    </source>
</reference>
<dbReference type="InterPro" id="IPR025166">
    <property type="entry name" value="Integrase_DNA_bind_dom"/>
</dbReference>
<dbReference type="CDD" id="cd00801">
    <property type="entry name" value="INT_P4_C"/>
    <property type="match status" value="1"/>
</dbReference>
<keyword evidence="3 5" id="KW-0238">DNA-binding</keyword>
<organism evidence="8 11">
    <name type="scientific">Legionella qingyii</name>
    <dbReference type="NCBI Taxonomy" id="2184757"/>
    <lineage>
        <taxon>Bacteria</taxon>
        <taxon>Pseudomonadati</taxon>
        <taxon>Pseudomonadota</taxon>
        <taxon>Gammaproteobacteria</taxon>
        <taxon>Legionellales</taxon>
        <taxon>Legionellaceae</taxon>
        <taxon>Legionella</taxon>
    </lineage>
</organism>
<dbReference type="InterPro" id="IPR044068">
    <property type="entry name" value="CB"/>
</dbReference>
<comment type="caution">
    <text evidence="8">The sequence shown here is derived from an EMBL/GenBank/DDBJ whole genome shotgun (WGS) entry which is preliminary data.</text>
</comment>
<dbReference type="InterPro" id="IPR053876">
    <property type="entry name" value="Phage_int_M"/>
</dbReference>
<dbReference type="InterPro" id="IPR013762">
    <property type="entry name" value="Integrase-like_cat_sf"/>
</dbReference>
<evidence type="ECO:0000313" key="9">
    <source>
        <dbReference type="EMBL" id="PWY55485.1"/>
    </source>
</evidence>
<dbReference type="Gene3D" id="1.10.443.10">
    <property type="entry name" value="Intergrase catalytic core"/>
    <property type="match status" value="1"/>
</dbReference>
<dbReference type="EMBL" id="QHJG01000017">
    <property type="protein sequence ID" value="PWY55485.1"/>
    <property type="molecule type" value="Genomic_DNA"/>
</dbReference>
<dbReference type="Pfam" id="PF22022">
    <property type="entry name" value="Phage_int_M"/>
    <property type="match status" value="1"/>
</dbReference>
<dbReference type="Pfam" id="PF13356">
    <property type="entry name" value="Arm-DNA-bind_3"/>
    <property type="match status" value="1"/>
</dbReference>
<evidence type="ECO:0000259" key="6">
    <source>
        <dbReference type="PROSITE" id="PS51898"/>
    </source>
</evidence>
<keyword evidence="12" id="KW-1185">Reference proteome</keyword>
<dbReference type="AlphaFoldDB" id="A0A317U082"/>
<dbReference type="PANTHER" id="PTHR30629:SF2">
    <property type="entry name" value="PROPHAGE INTEGRASE INTS-RELATED"/>
    <property type="match status" value="1"/>
</dbReference>
<keyword evidence="4" id="KW-0233">DNA recombination</keyword>
<evidence type="ECO:0000256" key="2">
    <source>
        <dbReference type="ARBA" id="ARBA00022908"/>
    </source>
</evidence>
<gene>
    <name evidence="9" type="ORF">DGG96_11170</name>
    <name evidence="8" type="ORF">DGG96_16560</name>
    <name evidence="10" type="ORF">ELY20_12455</name>
</gene>
<evidence type="ECO:0000256" key="4">
    <source>
        <dbReference type="ARBA" id="ARBA00023172"/>
    </source>
</evidence>
<dbReference type="Proteomes" id="UP000247152">
    <property type="component" value="Unassembled WGS sequence"/>
</dbReference>
<keyword evidence="2" id="KW-0229">DNA integration</keyword>
<dbReference type="EMBL" id="QHJG01000031">
    <property type="protein sequence ID" value="PWY54615.1"/>
    <property type="molecule type" value="Genomic_DNA"/>
</dbReference>
<dbReference type="RefSeq" id="WP_110142741.1">
    <property type="nucleotide sequence ID" value="NZ_QHJG01000017.1"/>
</dbReference>
<dbReference type="PANTHER" id="PTHR30629">
    <property type="entry name" value="PROPHAGE INTEGRASE"/>
    <property type="match status" value="1"/>
</dbReference>
<evidence type="ECO:0000313" key="10">
    <source>
        <dbReference type="EMBL" id="RUR21506.1"/>
    </source>
</evidence>
<dbReference type="InterPro" id="IPR010998">
    <property type="entry name" value="Integrase_recombinase_N"/>
</dbReference>